<reference evidence="1 2" key="1">
    <citation type="submission" date="2014-12" db="EMBL/GenBank/DDBJ databases">
        <title>Genome sequence of Flavobacterium anhuiense RCM74.</title>
        <authorList>
            <person name="Kim J.F."/>
            <person name="Song J.Y."/>
            <person name="Kwak M.-J."/>
            <person name="Lee S.-W."/>
        </authorList>
    </citation>
    <scope>NUCLEOTIDE SEQUENCE [LARGE SCALE GENOMIC DNA]</scope>
    <source>
        <strain evidence="1 2">RCM74</strain>
    </source>
</reference>
<dbReference type="Proteomes" id="UP000290433">
    <property type="component" value="Unassembled WGS sequence"/>
</dbReference>
<sequence>MKKKLKIKLTENDGKLIGGFYFLSTSQLTKIKGGIKDKESNVCQVDHNTNCENCSNAVWC</sequence>
<organism evidence="1 2">
    <name type="scientific">Flavobacterium anhuiense</name>
    <dbReference type="NCBI Taxonomy" id="459526"/>
    <lineage>
        <taxon>Bacteria</taxon>
        <taxon>Pseudomonadati</taxon>
        <taxon>Bacteroidota</taxon>
        <taxon>Flavobacteriia</taxon>
        <taxon>Flavobacteriales</taxon>
        <taxon>Flavobacteriaceae</taxon>
        <taxon>Flavobacterium</taxon>
    </lineage>
</organism>
<evidence type="ECO:0000313" key="1">
    <source>
        <dbReference type="EMBL" id="RYJ39665.1"/>
    </source>
</evidence>
<accession>A0A444W193</accession>
<name>A0A444W193_9FLAO</name>
<proteinExistence type="predicted"/>
<protein>
    <submittedName>
        <fullName evidence="1">Uncharacterized protein</fullName>
    </submittedName>
</protein>
<dbReference type="EMBL" id="JUIV01000003">
    <property type="protein sequence ID" value="RYJ39665.1"/>
    <property type="molecule type" value="Genomic_DNA"/>
</dbReference>
<dbReference type="AlphaFoldDB" id="A0A444W193"/>
<comment type="caution">
    <text evidence="1">The sequence shown here is derived from an EMBL/GenBank/DDBJ whole genome shotgun (WGS) entry which is preliminary data.</text>
</comment>
<gene>
    <name evidence="1" type="ORF">NU08_1334</name>
</gene>
<evidence type="ECO:0000313" key="2">
    <source>
        <dbReference type="Proteomes" id="UP000290433"/>
    </source>
</evidence>
<dbReference type="RefSeq" id="WP_129746359.1">
    <property type="nucleotide sequence ID" value="NZ_JUIV01000003.1"/>
</dbReference>